<gene>
    <name evidence="3 5" type="ORF">LOAG_06228</name>
</gene>
<dbReference type="CTD" id="9943636"/>
<organism evidence="4 5">
    <name type="scientific">Loa loa</name>
    <name type="common">Eye worm</name>
    <name type="synonym">Filaria loa</name>
    <dbReference type="NCBI Taxonomy" id="7209"/>
    <lineage>
        <taxon>Eukaryota</taxon>
        <taxon>Metazoa</taxon>
        <taxon>Ecdysozoa</taxon>
        <taxon>Nematoda</taxon>
        <taxon>Chromadorea</taxon>
        <taxon>Rhabditida</taxon>
        <taxon>Spirurina</taxon>
        <taxon>Spiruromorpha</taxon>
        <taxon>Filarioidea</taxon>
        <taxon>Onchocercidae</taxon>
        <taxon>Loa</taxon>
    </lineage>
</organism>
<feature type="region of interest" description="Disordered" evidence="2">
    <location>
        <begin position="541"/>
        <end position="582"/>
    </location>
</feature>
<accession>A0A1S0TY44</accession>
<proteinExistence type="predicted"/>
<dbReference type="OrthoDB" id="5820020at2759"/>
<keyword evidence="1" id="KW-0175">Coiled coil</keyword>
<accession>A0A1I7W289</accession>
<feature type="compositionally biased region" description="Polar residues" evidence="2">
    <location>
        <begin position="573"/>
        <end position="582"/>
    </location>
</feature>
<evidence type="ECO:0000256" key="2">
    <source>
        <dbReference type="SAM" id="MobiDB-lite"/>
    </source>
</evidence>
<evidence type="ECO:0000256" key="1">
    <source>
        <dbReference type="SAM" id="Coils"/>
    </source>
</evidence>
<dbReference type="AlphaFoldDB" id="A0A1I7W289"/>
<name>A0A1I7W289_LOALO</name>
<dbReference type="STRING" id="7209.A0A1I7W289"/>
<evidence type="ECO:0000313" key="3">
    <source>
        <dbReference type="EMBL" id="EFO22260.1"/>
    </source>
</evidence>
<dbReference type="Proteomes" id="UP000095285">
    <property type="component" value="Unassembled WGS sequence"/>
</dbReference>
<reference evidence="3 4" key="1">
    <citation type="submission" date="2012-04" db="EMBL/GenBank/DDBJ databases">
        <title>The Genome Sequence of Loa loa.</title>
        <authorList>
            <consortium name="The Broad Institute Genome Sequencing Platform"/>
            <consortium name="Broad Institute Genome Sequencing Center for Infectious Disease"/>
            <person name="Nutman T.B."/>
            <person name="Fink D.L."/>
            <person name="Russ C."/>
            <person name="Young S."/>
            <person name="Zeng Q."/>
            <person name="Gargeya S."/>
            <person name="Alvarado L."/>
            <person name="Berlin A."/>
            <person name="Chapman S.B."/>
            <person name="Chen Z."/>
            <person name="Freedman E."/>
            <person name="Gellesch M."/>
            <person name="Goldberg J."/>
            <person name="Griggs A."/>
            <person name="Gujja S."/>
            <person name="Heilman E.R."/>
            <person name="Heiman D."/>
            <person name="Howarth C."/>
            <person name="Mehta T."/>
            <person name="Neiman D."/>
            <person name="Pearson M."/>
            <person name="Roberts A."/>
            <person name="Saif S."/>
            <person name="Shea T."/>
            <person name="Shenoy N."/>
            <person name="Sisk P."/>
            <person name="Stolte C."/>
            <person name="Sykes S."/>
            <person name="White J."/>
            <person name="Yandava C."/>
            <person name="Haas B."/>
            <person name="Henn M.R."/>
            <person name="Nusbaum C."/>
            <person name="Birren B."/>
        </authorList>
    </citation>
    <scope>NUCLEOTIDE SEQUENCE [LARGE SCALE GENOMIC DNA]</scope>
</reference>
<dbReference type="RefSeq" id="XP_003141812.1">
    <property type="nucleotide sequence ID" value="XM_003141764.1"/>
</dbReference>
<feature type="coiled-coil region" evidence="1">
    <location>
        <begin position="266"/>
        <end position="342"/>
    </location>
</feature>
<protein>
    <submittedName>
        <fullName evidence="5">Coiled-coil domain-containing protein 176</fullName>
    </submittedName>
</protein>
<dbReference type="GeneID" id="9943636"/>
<evidence type="ECO:0000313" key="5">
    <source>
        <dbReference type="WBParaSite" id="EN70_8875"/>
    </source>
</evidence>
<dbReference type="KEGG" id="loa:LOAG_06228"/>
<sequence length="582" mass="68782">MGDLVRDALRTTGIDEELEELVANAIVQSWSENRSKSVISKPSTKRKLKNKTNEPNLTKVRIIAEHLWRRLEQIYDTKLQIWKRNEEKMIDEMITRLRHEYKENLLLKQKQLEELAERKNDEYRNKEDCLREDIRVTFENRKLECEKAWREIEMVKKELRFQKELLDNARANFQSKKDNELYLIEQERCSLEQIRDGLRIHERSLDQRLQEAIRKAREKDKTQLTQMISEWNKKEATLSKKYEMVWNKICEISSEQQFSAKEATRLKKLQEKVIQQQKKLTETKQALNCALNKQRKTNEDLERVKKEKEKLSETNQKLMERLEKRDATINSLKKQLKLIEESAALRISELKFQHKLTVNKLQALSRELHRFHFSAFEKFDRPYPHPTAAVAARMTTIDSASSSTLTESSLEQHFRDRMKGFDFTKQELDLTLNKLRVRSHFRPLDYIHSISLSHAEISELEKPLSRNSSSKEVKRLQRDPSIIETNLAHGKMVEMEESAAHPDPKNVEKNTELEVTNNSAEIHTVDPLMVRYMEMVQDQKEKVEPLLEETPKNEDNELPEESFVIEAGERPDTPSTSSDFGW</sequence>
<feature type="coiled-coil region" evidence="1">
    <location>
        <begin position="98"/>
        <end position="172"/>
    </location>
</feature>
<dbReference type="WBParaSite" id="EN70_8875">
    <property type="protein sequence ID" value="EN70_8875"/>
    <property type="gene ID" value="EN70_8875"/>
</dbReference>
<evidence type="ECO:0000313" key="4">
    <source>
        <dbReference type="Proteomes" id="UP000095285"/>
    </source>
</evidence>
<reference evidence="5" key="2">
    <citation type="submission" date="2016-11" db="UniProtKB">
        <authorList>
            <consortium name="WormBaseParasite"/>
        </authorList>
    </citation>
    <scope>IDENTIFICATION</scope>
</reference>
<keyword evidence="4" id="KW-1185">Reference proteome</keyword>
<dbReference type="EMBL" id="JH712380">
    <property type="protein sequence ID" value="EFO22260.1"/>
    <property type="molecule type" value="Genomic_DNA"/>
</dbReference>
<feature type="compositionally biased region" description="Basic and acidic residues" evidence="2">
    <location>
        <begin position="541"/>
        <end position="555"/>
    </location>
</feature>
<dbReference type="OMA" id="TPSDFGW"/>